<evidence type="ECO:0000256" key="3">
    <source>
        <dbReference type="SAM" id="MobiDB-lite"/>
    </source>
</evidence>
<dbReference type="Pfam" id="PF02141">
    <property type="entry name" value="DENN"/>
    <property type="match status" value="1"/>
</dbReference>
<evidence type="ECO:0000259" key="4">
    <source>
        <dbReference type="PROSITE" id="PS50211"/>
    </source>
</evidence>
<dbReference type="GO" id="GO:0005829">
    <property type="term" value="C:cytosol"/>
    <property type="evidence" value="ECO:0007669"/>
    <property type="project" value="TreeGrafter"/>
</dbReference>
<proteinExistence type="predicted"/>
<dbReference type="EMBL" id="JANTQA010000036">
    <property type="protein sequence ID" value="KAJ3435739.1"/>
    <property type="molecule type" value="Genomic_DNA"/>
</dbReference>
<dbReference type="GO" id="GO:0030136">
    <property type="term" value="C:clathrin-coated vesicle"/>
    <property type="evidence" value="ECO:0007669"/>
    <property type="project" value="UniProtKB-SubCell"/>
</dbReference>
<dbReference type="Proteomes" id="UP001146793">
    <property type="component" value="Unassembled WGS sequence"/>
</dbReference>
<dbReference type="SMART" id="SM00799">
    <property type="entry name" value="DENN"/>
    <property type="match status" value="1"/>
</dbReference>
<dbReference type="InterPro" id="IPR001194">
    <property type="entry name" value="cDENN_dom"/>
</dbReference>
<name>A0AAV7Z405_9EUKA</name>
<dbReference type="InterPro" id="IPR037516">
    <property type="entry name" value="Tripartite_DENN"/>
</dbReference>
<dbReference type="GO" id="GO:1901981">
    <property type="term" value="F:phosphatidylinositol phosphate binding"/>
    <property type="evidence" value="ECO:0007669"/>
    <property type="project" value="TreeGrafter"/>
</dbReference>
<feature type="compositionally biased region" description="Basic and acidic residues" evidence="3">
    <location>
        <begin position="638"/>
        <end position="654"/>
    </location>
</feature>
<gene>
    <name evidence="5" type="ORF">M0812_17777</name>
</gene>
<organism evidence="5 6">
    <name type="scientific">Anaeramoeba flamelloides</name>
    <dbReference type="NCBI Taxonomy" id="1746091"/>
    <lineage>
        <taxon>Eukaryota</taxon>
        <taxon>Metamonada</taxon>
        <taxon>Anaeramoebidae</taxon>
        <taxon>Anaeramoeba</taxon>
    </lineage>
</organism>
<dbReference type="PANTHER" id="PTHR13196:SF14">
    <property type="entry name" value="UDENN DOMAIN-CONTAINING PROTEIN"/>
    <property type="match status" value="1"/>
</dbReference>
<feature type="compositionally biased region" description="Basic and acidic residues" evidence="3">
    <location>
        <begin position="690"/>
        <end position="700"/>
    </location>
</feature>
<comment type="subcellular location">
    <subcellularLocation>
        <location evidence="1">Cytoplasmic vesicle</location>
        <location evidence="1">Clathrin-coated vesicle</location>
    </subcellularLocation>
</comment>
<evidence type="ECO:0000256" key="2">
    <source>
        <dbReference type="ARBA" id="ARBA00023329"/>
    </source>
</evidence>
<dbReference type="GO" id="GO:0005085">
    <property type="term" value="F:guanyl-nucleotide exchange factor activity"/>
    <property type="evidence" value="ECO:0007669"/>
    <property type="project" value="InterPro"/>
</dbReference>
<feature type="domain" description="UDENN" evidence="4">
    <location>
        <begin position="1"/>
        <end position="405"/>
    </location>
</feature>
<feature type="compositionally biased region" description="Polar residues" evidence="3">
    <location>
        <begin position="659"/>
        <end position="672"/>
    </location>
</feature>
<dbReference type="PANTHER" id="PTHR13196">
    <property type="entry name" value="DENN DOMAIN-CONTAINING"/>
    <property type="match status" value="1"/>
</dbReference>
<reference evidence="5" key="1">
    <citation type="submission" date="2022-08" db="EMBL/GenBank/DDBJ databases">
        <title>Novel sulphate-reducing endosymbionts in the free-living metamonad Anaeramoeba.</title>
        <authorList>
            <person name="Jerlstrom-Hultqvist J."/>
            <person name="Cepicka I."/>
            <person name="Gallot-Lavallee L."/>
            <person name="Salas-Leiva D."/>
            <person name="Curtis B.A."/>
            <person name="Zahonova K."/>
            <person name="Pipaliya S."/>
            <person name="Dacks J."/>
            <person name="Roger A.J."/>
        </authorList>
    </citation>
    <scope>NUCLEOTIDE SEQUENCE</scope>
    <source>
        <strain evidence="5">Busselton2</strain>
    </source>
</reference>
<dbReference type="PROSITE" id="PS50211">
    <property type="entry name" value="DENN"/>
    <property type="match status" value="1"/>
</dbReference>
<dbReference type="InterPro" id="IPR040032">
    <property type="entry name" value="DENND1A/B/C"/>
</dbReference>
<dbReference type="GO" id="GO:0032456">
    <property type="term" value="P:endocytic recycling"/>
    <property type="evidence" value="ECO:0007669"/>
    <property type="project" value="TreeGrafter"/>
</dbReference>
<feature type="region of interest" description="Disordered" evidence="3">
    <location>
        <begin position="621"/>
        <end position="725"/>
    </location>
</feature>
<keyword evidence="2" id="KW-0968">Cytoplasmic vesicle</keyword>
<dbReference type="InterPro" id="IPR005112">
    <property type="entry name" value="dDENN_dom"/>
</dbReference>
<dbReference type="Gene3D" id="3.40.50.11500">
    <property type="match status" value="1"/>
</dbReference>
<evidence type="ECO:0000313" key="5">
    <source>
        <dbReference type="EMBL" id="KAJ3435739.1"/>
    </source>
</evidence>
<dbReference type="Gene3D" id="3.30.450.200">
    <property type="match status" value="1"/>
</dbReference>
<protein>
    <submittedName>
        <fullName evidence="5">Denn domain-containing</fullName>
    </submittedName>
</protein>
<accession>A0AAV7Z405</accession>
<comment type="caution">
    <text evidence="5">The sequence shown here is derived from an EMBL/GenBank/DDBJ whole genome shotgun (WGS) entry which is preliminary data.</text>
</comment>
<dbReference type="AlphaFoldDB" id="A0AAV7Z405"/>
<evidence type="ECO:0000256" key="1">
    <source>
        <dbReference type="ARBA" id="ARBA00004132"/>
    </source>
</evidence>
<dbReference type="SMART" id="SM00801">
    <property type="entry name" value="dDENN"/>
    <property type="match status" value="1"/>
</dbReference>
<sequence length="890" mass="104649">MFFKKFYILKYNLETKETKTYLSYPATKDDKEYLKVIPFCLTDLNYLISQPRLQEKQISFSFLLTDEQSNFLYGFCCRVIKKIKNGIAKKEETQQAQEKDKKIINGVGYEIVCLVFLSKEPLFSLFSNILGLLEMRSRIVKAAVIKFLKCLWICPIPERGQKFFLKVPQIKPWFPQTNFQFTLPTTPLGDYESINLFALLDPEKILLLFASILFEKRIIFSSTNLQILTNSLQTATALLHPFEWQFVKIPILPLQLLDTTTAPFPYIVGIHSSLLNELSTDYIGEVIFCDLDENRVEGTQEFKSLIPTETKQIIKVIKQQLSKWKKKGDFDETLISNAFLDFFITIIGNVENFIQINQETNEIIFHSQQFMQNKSKKIQKFFKEFSQTQMWEQFLKKKTQKVKLELFQQKTKRVSEMSRFEKRSFTSKIRPMKGNKQRTFRPFFDFFSQNKPTINPEKSKVMNNQNKDNFSDFVLIDSYPNKPMNVNKRANSETDLNNKMKKILEPNQEKSRAMKKTKKIQSEPILNNIRNKQSSQGNKTTNSISNKLKMEKKTNGNNINRNFTLLEMLQEPEQEQEQEQNENQNMKVKGQMEEVRMEEKQQQKIKEAKIEKKKIALVMDQQRHLKTKPNQKLNLNLKGEEKKRNGKDKIQEKQKKQKTGSLQENKTSNSTLHKLKMEKKTNGKMNQNNKLKEPEQDQEHGQNGNLKRVRNLKKNVGDGDKRRINNAKQNIGGTKIEKNKIKFGNNTQKNKQKILENNSYQKINTKKIAQQHDKKIETKQFERGTETPTKNNFNKDQKNTQKNIFTKKNNPFSSNIKELIKESRIKPKFQSKKTLSIFQKFEKLGQIGNNNNQNFNLKKKSYTNNQKNGQNKIKKKSFNLHTNTKYYMKK</sequence>
<dbReference type="InterPro" id="IPR043153">
    <property type="entry name" value="DENN_C"/>
</dbReference>
<dbReference type="GO" id="GO:0006897">
    <property type="term" value="P:endocytosis"/>
    <property type="evidence" value="ECO:0007669"/>
    <property type="project" value="TreeGrafter"/>
</dbReference>
<evidence type="ECO:0000313" key="6">
    <source>
        <dbReference type="Proteomes" id="UP001146793"/>
    </source>
</evidence>